<comment type="cofactor">
    <cofactor evidence="1">
        <name>heme</name>
        <dbReference type="ChEBI" id="CHEBI:30413"/>
    </cofactor>
</comment>
<evidence type="ECO:0000256" key="5">
    <source>
        <dbReference type="ARBA" id="ARBA00023004"/>
    </source>
</evidence>
<dbReference type="PROSITE" id="PS01213">
    <property type="entry name" value="GLOBIN_FAM_2"/>
    <property type="match status" value="1"/>
</dbReference>
<dbReference type="CDD" id="cd00454">
    <property type="entry name" value="TrHb1_N"/>
    <property type="match status" value="1"/>
</dbReference>
<evidence type="ECO:0000313" key="7">
    <source>
        <dbReference type="EMBL" id="SFF31647.1"/>
    </source>
</evidence>
<proteinExistence type="predicted"/>
<gene>
    <name evidence="7" type="ORF">SAMN05216283_104194</name>
</gene>
<dbReference type="Proteomes" id="UP000198964">
    <property type="component" value="Unassembled WGS sequence"/>
</dbReference>
<sequence>MEKSLFERLGGTDGITQIVDDAIDAHMNNPQVSARFLPYREMPEQLALVKKHSVEFFSEGSGGPTKYSGKDMSIAHRGMNISPAEYMHVLDDILETLDKHKIDEGTKKDVLSILWSLKDMIIAQ</sequence>
<dbReference type="SUPFAM" id="SSF46458">
    <property type="entry name" value="Globin-like"/>
    <property type="match status" value="1"/>
</dbReference>
<dbReference type="EMBL" id="FONW01000004">
    <property type="protein sequence ID" value="SFF31647.1"/>
    <property type="molecule type" value="Genomic_DNA"/>
</dbReference>
<dbReference type="AlphaFoldDB" id="A0A1I2HS15"/>
<dbReference type="Gene3D" id="1.10.490.10">
    <property type="entry name" value="Globins"/>
    <property type="match status" value="1"/>
</dbReference>
<evidence type="ECO:0000256" key="6">
    <source>
        <dbReference type="PIRSR" id="PIRSR601486-1"/>
    </source>
</evidence>
<protein>
    <submittedName>
        <fullName evidence="7">Hemoglobin</fullName>
    </submittedName>
</protein>
<dbReference type="InterPro" id="IPR009050">
    <property type="entry name" value="Globin-like_sf"/>
</dbReference>
<dbReference type="RefSeq" id="WP_093919869.1">
    <property type="nucleotide sequence ID" value="NZ_FONW01000004.1"/>
</dbReference>
<reference evidence="7 8" key="1">
    <citation type="submission" date="2016-10" db="EMBL/GenBank/DDBJ databases">
        <authorList>
            <person name="de Groot N.N."/>
        </authorList>
    </citation>
    <scope>NUCLEOTIDE SEQUENCE [LARGE SCALE GENOMIC DNA]</scope>
    <source>
        <strain evidence="7 8">CGMCC 1.9156</strain>
    </source>
</reference>
<dbReference type="InterPro" id="IPR001486">
    <property type="entry name" value="Hemoglobin_trunc"/>
</dbReference>
<name>A0A1I2HS15_9BACT</name>
<evidence type="ECO:0000256" key="4">
    <source>
        <dbReference type="ARBA" id="ARBA00022723"/>
    </source>
</evidence>
<dbReference type="InterPro" id="IPR019795">
    <property type="entry name" value="Globin_bac-like_CS"/>
</dbReference>
<accession>A0A1I2HS15</accession>
<keyword evidence="4 6" id="KW-0479">Metal-binding</keyword>
<organism evidence="7 8">
    <name type="scientific">Sunxiuqinia elliptica</name>
    <dbReference type="NCBI Taxonomy" id="655355"/>
    <lineage>
        <taxon>Bacteria</taxon>
        <taxon>Pseudomonadati</taxon>
        <taxon>Bacteroidota</taxon>
        <taxon>Bacteroidia</taxon>
        <taxon>Marinilabiliales</taxon>
        <taxon>Prolixibacteraceae</taxon>
        <taxon>Sunxiuqinia</taxon>
    </lineage>
</organism>
<keyword evidence="8" id="KW-1185">Reference proteome</keyword>
<dbReference type="GO" id="GO:0015671">
    <property type="term" value="P:oxygen transport"/>
    <property type="evidence" value="ECO:0007669"/>
    <property type="project" value="InterPro"/>
</dbReference>
<keyword evidence="2" id="KW-0813">Transport</keyword>
<keyword evidence="3 6" id="KW-0349">Heme</keyword>
<dbReference type="STRING" id="655355.SAMN05216283_104194"/>
<evidence type="ECO:0000256" key="2">
    <source>
        <dbReference type="ARBA" id="ARBA00022448"/>
    </source>
</evidence>
<evidence type="ECO:0000313" key="8">
    <source>
        <dbReference type="Proteomes" id="UP000198964"/>
    </source>
</evidence>
<dbReference type="GO" id="GO:0046872">
    <property type="term" value="F:metal ion binding"/>
    <property type="evidence" value="ECO:0007669"/>
    <property type="project" value="UniProtKB-KW"/>
</dbReference>
<feature type="binding site" description="distal binding residue" evidence="6">
    <location>
        <position position="76"/>
    </location>
    <ligand>
        <name>heme</name>
        <dbReference type="ChEBI" id="CHEBI:30413"/>
    </ligand>
    <ligandPart>
        <name>Fe</name>
        <dbReference type="ChEBI" id="CHEBI:18248"/>
    </ligandPart>
</feature>
<dbReference type="InterPro" id="IPR012292">
    <property type="entry name" value="Globin/Proto"/>
</dbReference>
<keyword evidence="5 6" id="KW-0408">Iron</keyword>
<dbReference type="GO" id="GO:0020037">
    <property type="term" value="F:heme binding"/>
    <property type="evidence" value="ECO:0007669"/>
    <property type="project" value="InterPro"/>
</dbReference>
<evidence type="ECO:0000256" key="1">
    <source>
        <dbReference type="ARBA" id="ARBA00001971"/>
    </source>
</evidence>
<dbReference type="GO" id="GO:0019825">
    <property type="term" value="F:oxygen binding"/>
    <property type="evidence" value="ECO:0007669"/>
    <property type="project" value="InterPro"/>
</dbReference>
<feature type="binding site" description="distal binding residue" evidence="6">
    <location>
        <position position="52"/>
    </location>
    <ligand>
        <name>heme</name>
        <dbReference type="ChEBI" id="CHEBI:30413"/>
    </ligand>
    <ligandPart>
        <name>Fe</name>
        <dbReference type="ChEBI" id="CHEBI:18248"/>
    </ligandPart>
</feature>
<evidence type="ECO:0000256" key="3">
    <source>
        <dbReference type="ARBA" id="ARBA00022617"/>
    </source>
</evidence>
<dbReference type="Pfam" id="PF01152">
    <property type="entry name" value="Bac_globin"/>
    <property type="match status" value="1"/>
</dbReference>